<dbReference type="EMBL" id="JACEIK010001661">
    <property type="protein sequence ID" value="MCD7471250.1"/>
    <property type="molecule type" value="Genomic_DNA"/>
</dbReference>
<comment type="caution">
    <text evidence="1">The sequence shown here is derived from an EMBL/GenBank/DDBJ whole genome shotgun (WGS) entry which is preliminary data.</text>
</comment>
<dbReference type="Proteomes" id="UP000823775">
    <property type="component" value="Unassembled WGS sequence"/>
</dbReference>
<reference evidence="1 2" key="1">
    <citation type="journal article" date="2021" name="BMC Genomics">
        <title>Datura genome reveals duplications of psychoactive alkaloid biosynthetic genes and high mutation rate following tissue culture.</title>
        <authorList>
            <person name="Rajewski A."/>
            <person name="Carter-House D."/>
            <person name="Stajich J."/>
            <person name="Litt A."/>
        </authorList>
    </citation>
    <scope>NUCLEOTIDE SEQUENCE [LARGE SCALE GENOMIC DNA]</scope>
    <source>
        <strain evidence="1">AR-01</strain>
    </source>
</reference>
<name>A0ABS8TK82_DATST</name>
<evidence type="ECO:0000313" key="2">
    <source>
        <dbReference type="Proteomes" id="UP000823775"/>
    </source>
</evidence>
<keyword evidence="2" id="KW-1185">Reference proteome</keyword>
<gene>
    <name evidence="1" type="ORF">HAX54_011580</name>
</gene>
<organism evidence="1 2">
    <name type="scientific">Datura stramonium</name>
    <name type="common">Jimsonweed</name>
    <name type="synonym">Common thornapple</name>
    <dbReference type="NCBI Taxonomy" id="4076"/>
    <lineage>
        <taxon>Eukaryota</taxon>
        <taxon>Viridiplantae</taxon>
        <taxon>Streptophyta</taxon>
        <taxon>Embryophyta</taxon>
        <taxon>Tracheophyta</taxon>
        <taxon>Spermatophyta</taxon>
        <taxon>Magnoliopsida</taxon>
        <taxon>eudicotyledons</taxon>
        <taxon>Gunneridae</taxon>
        <taxon>Pentapetalae</taxon>
        <taxon>asterids</taxon>
        <taxon>lamiids</taxon>
        <taxon>Solanales</taxon>
        <taxon>Solanaceae</taxon>
        <taxon>Solanoideae</taxon>
        <taxon>Datureae</taxon>
        <taxon>Datura</taxon>
    </lineage>
</organism>
<sequence>MEAKVNINEIIKDVLTRARVKKGQRFGFGGLLTRFLRGHKIEKDVVDYRPRYDLKTKDLKGLHGPMIYISERHARINNMLSDLYGMQMFQLRMNKVTKEQLHQLNMEYPLSEQSKTLCRVRPIFEEPLDDDDDITDEEQA</sequence>
<protein>
    <submittedName>
        <fullName evidence="1">Uncharacterized protein</fullName>
    </submittedName>
</protein>
<accession>A0ABS8TK82</accession>
<evidence type="ECO:0000313" key="1">
    <source>
        <dbReference type="EMBL" id="MCD7471250.1"/>
    </source>
</evidence>
<proteinExistence type="predicted"/>